<dbReference type="Proteomes" id="UP001247805">
    <property type="component" value="Unassembled WGS sequence"/>
</dbReference>
<keyword evidence="4" id="KW-1185">Reference proteome</keyword>
<organism evidence="3 4">
    <name type="scientific">Paraglaciecola aquimarina</name>
    <dbReference type="NCBI Taxonomy" id="1235557"/>
    <lineage>
        <taxon>Bacteria</taxon>
        <taxon>Pseudomonadati</taxon>
        <taxon>Pseudomonadota</taxon>
        <taxon>Gammaproteobacteria</taxon>
        <taxon>Alteromonadales</taxon>
        <taxon>Alteromonadaceae</taxon>
        <taxon>Paraglaciecola</taxon>
    </lineage>
</organism>
<keyword evidence="1" id="KW-0812">Transmembrane</keyword>
<proteinExistence type="predicted"/>
<dbReference type="InterPro" id="IPR021309">
    <property type="entry name" value="YgaP-like_TM"/>
</dbReference>
<feature type="transmembrane region" description="Helical" evidence="1">
    <location>
        <begin position="12"/>
        <end position="29"/>
    </location>
</feature>
<dbReference type="RefSeq" id="WP_316026616.1">
    <property type="nucleotide sequence ID" value="NZ_JAWDIO010000002.1"/>
</dbReference>
<feature type="transmembrane region" description="Helical" evidence="1">
    <location>
        <begin position="35"/>
        <end position="56"/>
    </location>
</feature>
<protein>
    <submittedName>
        <fullName evidence="3">DUF2892 domain-containing protein</fullName>
    </submittedName>
</protein>
<keyword evidence="1" id="KW-1133">Transmembrane helix</keyword>
<feature type="domain" description="Inner membrane protein YgaP-like transmembrane" evidence="2">
    <location>
        <begin position="1"/>
        <end position="64"/>
    </location>
</feature>
<reference evidence="3 4" key="1">
    <citation type="submission" date="2023-10" db="EMBL/GenBank/DDBJ databases">
        <title>Glaciecola aquimarina strain GGW-M5 nov., isolated from a coastal seawater.</title>
        <authorList>
            <person name="Bayburt H."/>
            <person name="Kim J.M."/>
            <person name="Choi B.J."/>
            <person name="Jeon C.O."/>
        </authorList>
    </citation>
    <scope>NUCLEOTIDE SEQUENCE [LARGE SCALE GENOMIC DNA]</scope>
    <source>
        <strain evidence="3 4">KCTC 32108</strain>
    </source>
</reference>
<keyword evidence="1" id="KW-0472">Membrane</keyword>
<dbReference type="EMBL" id="JAWDIO010000002">
    <property type="protein sequence ID" value="MDU0355059.1"/>
    <property type="molecule type" value="Genomic_DNA"/>
</dbReference>
<evidence type="ECO:0000313" key="4">
    <source>
        <dbReference type="Proteomes" id="UP001247805"/>
    </source>
</evidence>
<accession>A0ABU3SYH2</accession>
<evidence type="ECO:0000259" key="2">
    <source>
        <dbReference type="Pfam" id="PF11127"/>
    </source>
</evidence>
<sequence>MKQNVGILDTAIRSVIAVICLAIAAEGLLPEAGSILLAVIGGLMWITSSVGVCLIYKVLGIDTYPGAGHGLTQYYPDI</sequence>
<gene>
    <name evidence="3" type="ORF">RS130_15165</name>
</gene>
<name>A0ABU3SYH2_9ALTE</name>
<comment type="caution">
    <text evidence="3">The sequence shown here is derived from an EMBL/GenBank/DDBJ whole genome shotgun (WGS) entry which is preliminary data.</text>
</comment>
<evidence type="ECO:0000313" key="3">
    <source>
        <dbReference type="EMBL" id="MDU0355059.1"/>
    </source>
</evidence>
<evidence type="ECO:0000256" key="1">
    <source>
        <dbReference type="SAM" id="Phobius"/>
    </source>
</evidence>
<dbReference type="Pfam" id="PF11127">
    <property type="entry name" value="YgaP-like_TM"/>
    <property type="match status" value="1"/>
</dbReference>